<dbReference type="InterPro" id="IPR000719">
    <property type="entry name" value="Prot_kinase_dom"/>
</dbReference>
<evidence type="ECO:0000256" key="4">
    <source>
        <dbReference type="ARBA" id="ARBA00022840"/>
    </source>
</evidence>
<keyword evidence="5" id="KW-0472">Membrane</keyword>
<evidence type="ECO:0000256" key="2">
    <source>
        <dbReference type="ARBA" id="ARBA00022741"/>
    </source>
</evidence>
<dbReference type="SMART" id="SM00220">
    <property type="entry name" value="S_TKc"/>
    <property type="match status" value="1"/>
</dbReference>
<keyword evidence="5" id="KW-0812">Transmembrane</keyword>
<keyword evidence="1" id="KW-0808">Transferase</keyword>
<dbReference type="GO" id="GO:0005524">
    <property type="term" value="F:ATP binding"/>
    <property type="evidence" value="ECO:0007669"/>
    <property type="project" value="UniProtKB-KW"/>
</dbReference>
<dbReference type="PROSITE" id="PS00107">
    <property type="entry name" value="PROTEIN_KINASE_ATP"/>
    <property type="match status" value="1"/>
</dbReference>
<keyword evidence="4" id="KW-0067">ATP-binding</keyword>
<evidence type="ECO:0000313" key="7">
    <source>
        <dbReference type="EMBL" id="VAW44424.1"/>
    </source>
</evidence>
<dbReference type="CDD" id="cd14014">
    <property type="entry name" value="STKc_PknB_like"/>
    <property type="match status" value="1"/>
</dbReference>
<dbReference type="Gene3D" id="1.10.510.10">
    <property type="entry name" value="Transferase(Phosphotransferase) domain 1"/>
    <property type="match status" value="1"/>
</dbReference>
<keyword evidence="3 7" id="KW-0418">Kinase</keyword>
<reference evidence="7" key="1">
    <citation type="submission" date="2018-06" db="EMBL/GenBank/DDBJ databases">
        <authorList>
            <person name="Zhirakovskaya E."/>
        </authorList>
    </citation>
    <scope>NUCLEOTIDE SEQUENCE</scope>
</reference>
<keyword evidence="5" id="KW-1133">Transmembrane helix</keyword>
<accession>A0A3B0WLI4</accession>
<dbReference type="PANTHER" id="PTHR43289">
    <property type="entry name" value="MITOGEN-ACTIVATED PROTEIN KINASE KINASE KINASE 20-RELATED"/>
    <property type="match status" value="1"/>
</dbReference>
<dbReference type="PANTHER" id="PTHR43289:SF6">
    <property type="entry name" value="SERINE_THREONINE-PROTEIN KINASE NEKL-3"/>
    <property type="match status" value="1"/>
</dbReference>
<dbReference type="PROSITE" id="PS50011">
    <property type="entry name" value="PROTEIN_KINASE_DOM"/>
    <property type="match status" value="1"/>
</dbReference>
<proteinExistence type="predicted"/>
<evidence type="ECO:0000256" key="3">
    <source>
        <dbReference type="ARBA" id="ARBA00022777"/>
    </source>
</evidence>
<dbReference type="InterPro" id="IPR017441">
    <property type="entry name" value="Protein_kinase_ATP_BS"/>
</dbReference>
<feature type="transmembrane region" description="Helical" evidence="5">
    <location>
        <begin position="295"/>
        <end position="315"/>
    </location>
</feature>
<evidence type="ECO:0000259" key="6">
    <source>
        <dbReference type="PROSITE" id="PS50011"/>
    </source>
</evidence>
<dbReference type="InterPro" id="IPR011009">
    <property type="entry name" value="Kinase-like_dom_sf"/>
</dbReference>
<name>A0A3B0WLI4_9ZZZZ</name>
<dbReference type="EMBL" id="UOFA01000116">
    <property type="protein sequence ID" value="VAW44424.1"/>
    <property type="molecule type" value="Genomic_DNA"/>
</dbReference>
<keyword evidence="2" id="KW-0547">Nucleotide-binding</keyword>
<gene>
    <name evidence="7" type="ORF">MNBD_GAMMA02-1798</name>
</gene>
<keyword evidence="7" id="KW-0723">Serine/threonine-protein kinase</keyword>
<protein>
    <submittedName>
        <fullName evidence="7">Serine/threonine protein kinase</fullName>
    </submittedName>
</protein>
<evidence type="ECO:0000256" key="1">
    <source>
        <dbReference type="ARBA" id="ARBA00022679"/>
    </source>
</evidence>
<dbReference type="GO" id="GO:0004674">
    <property type="term" value="F:protein serine/threonine kinase activity"/>
    <property type="evidence" value="ECO:0007669"/>
    <property type="project" value="UniProtKB-KW"/>
</dbReference>
<sequence length="399" mass="44700">MEESFDIKIPNFTLGKEIGRGGMARVFLGEQLEPKREVAIKIVTPQGNDQKILEDLQKEGDTVAQFSHPNIVTVFSCGVIEKNYYLAMEILGGGDLAHKIKSGITELESFNIMLDMAKALEHSHKRGTLHRDIKPENILFHEDGQAVLVDFGIAKAQNTVSEFTRVGAVVGTPHYMSPERALGKEIDERSDIYALGVVLYEMLMGKKVFDGGDTFAISYAHVHEPIPELPEEKANYQSLLNKLLAKNPDDRFQNTTQLISQLKKYLRRLKPMNDTTHSFAPLPDMAGMKNKSSPLPFIITGAIVVIAVLLGIWFMNQQSAIEINQTTLTTEQQIEMSDKLGAAEVHFRTGNISFAEQLYESVLVNFDCKEPDARNRMKTLNKVKYDQIITSCDQSNHSK</sequence>
<dbReference type="AlphaFoldDB" id="A0A3B0WLI4"/>
<feature type="domain" description="Protein kinase" evidence="6">
    <location>
        <begin position="12"/>
        <end position="266"/>
    </location>
</feature>
<dbReference type="Pfam" id="PF00069">
    <property type="entry name" value="Pkinase"/>
    <property type="match status" value="1"/>
</dbReference>
<organism evidence="7">
    <name type="scientific">hydrothermal vent metagenome</name>
    <dbReference type="NCBI Taxonomy" id="652676"/>
    <lineage>
        <taxon>unclassified sequences</taxon>
        <taxon>metagenomes</taxon>
        <taxon>ecological metagenomes</taxon>
    </lineage>
</organism>
<dbReference type="SUPFAM" id="SSF56112">
    <property type="entry name" value="Protein kinase-like (PK-like)"/>
    <property type="match status" value="1"/>
</dbReference>
<evidence type="ECO:0000256" key="5">
    <source>
        <dbReference type="SAM" id="Phobius"/>
    </source>
</evidence>